<evidence type="ECO:0000313" key="2">
    <source>
        <dbReference type="EMBL" id="KKA26482.1"/>
    </source>
</evidence>
<dbReference type="OrthoDB" id="5595751at2759"/>
<accession>A0A0F4Z7K4</accession>
<dbReference type="FunFam" id="3.40.50.10090:FF:000011">
    <property type="entry name" value="Uroporphyrinogen-III synthase (UroS), putative"/>
    <property type="match status" value="1"/>
</dbReference>
<dbReference type="GO" id="GO:0005829">
    <property type="term" value="C:cytosol"/>
    <property type="evidence" value="ECO:0007669"/>
    <property type="project" value="TreeGrafter"/>
</dbReference>
<dbReference type="InterPro" id="IPR036108">
    <property type="entry name" value="4pyrrol_syn_uPrphyn_synt_sf"/>
</dbReference>
<dbReference type="AlphaFoldDB" id="A0A0F4Z7K4"/>
<gene>
    <name evidence="2" type="ORF">TD95_005424</name>
</gene>
<dbReference type="Gene3D" id="3.40.50.10090">
    <property type="match status" value="2"/>
</dbReference>
<dbReference type="PANTHER" id="PTHR12390:SF0">
    <property type="entry name" value="UROPORPHYRINOGEN-III SYNTHASE"/>
    <property type="match status" value="1"/>
</dbReference>
<evidence type="ECO:0000259" key="1">
    <source>
        <dbReference type="Pfam" id="PF02602"/>
    </source>
</evidence>
<dbReference type="Proteomes" id="UP000033483">
    <property type="component" value="Unassembled WGS sequence"/>
</dbReference>
<dbReference type="CDD" id="cd06578">
    <property type="entry name" value="HemD"/>
    <property type="match status" value="1"/>
</dbReference>
<name>A0A0F4Z7K4_9PEZI</name>
<protein>
    <recommendedName>
        <fullName evidence="1">Tetrapyrrole biosynthesis uroporphyrinogen III synthase domain-containing protein</fullName>
    </recommendedName>
</protein>
<dbReference type="GO" id="GO:0006782">
    <property type="term" value="P:protoporphyrinogen IX biosynthetic process"/>
    <property type="evidence" value="ECO:0007669"/>
    <property type="project" value="UniProtKB-UniPathway"/>
</dbReference>
<dbReference type="GO" id="GO:0006780">
    <property type="term" value="P:uroporphyrinogen III biosynthetic process"/>
    <property type="evidence" value="ECO:0007669"/>
    <property type="project" value="InterPro"/>
</dbReference>
<dbReference type="InterPro" id="IPR003754">
    <property type="entry name" value="4pyrrol_synth_uPrphyn_synth"/>
</dbReference>
<proteinExistence type="predicted"/>
<dbReference type="PANTHER" id="PTHR12390">
    <property type="entry name" value="UROPORPHYRINOGEN III SYNTHASE"/>
    <property type="match status" value="1"/>
</dbReference>
<dbReference type="Pfam" id="PF02602">
    <property type="entry name" value="HEM4"/>
    <property type="match status" value="1"/>
</dbReference>
<sequence length="331" mass="36129">MHTTDAIPILLLKTPSTPNDAYEELFSAVDPQYSREQPSDHSSVATSTPAITATLKFEPRFVPVLQHRFDDAGILKVADLLRRGQIGREPTCKYGGLIFTSQRAVEAFGHVLNEGRKEHGTAWPSALTHVPFYSVGPATSRALTAIAGPTTPFQIFGDETGNGEALAKYMLTHYRTWYPDRPVLPPMLFCVGEQRRDIIPKTLMDHALATDQAIGVDELVVYGTGEMASFEEDLRVILAEYAQRAQAPRLIWVVVFSPTGCDALLRNMGALGPDGLAVAGAGDERVRVATIGPTTRAHLLDKFGYEPHVSAAKPSPAGIWKAIMDYMAEQV</sequence>
<organism evidence="2 3">
    <name type="scientific">Thielaviopsis punctulata</name>
    <dbReference type="NCBI Taxonomy" id="72032"/>
    <lineage>
        <taxon>Eukaryota</taxon>
        <taxon>Fungi</taxon>
        <taxon>Dikarya</taxon>
        <taxon>Ascomycota</taxon>
        <taxon>Pezizomycotina</taxon>
        <taxon>Sordariomycetes</taxon>
        <taxon>Hypocreomycetidae</taxon>
        <taxon>Microascales</taxon>
        <taxon>Ceratocystidaceae</taxon>
        <taxon>Thielaviopsis</taxon>
    </lineage>
</organism>
<comment type="caution">
    <text evidence="2">The sequence shown here is derived from an EMBL/GenBank/DDBJ whole genome shotgun (WGS) entry which is preliminary data.</text>
</comment>
<dbReference type="UniPathway" id="UPA00251">
    <property type="reaction ID" value="UER00320"/>
</dbReference>
<evidence type="ECO:0000313" key="3">
    <source>
        <dbReference type="Proteomes" id="UP000033483"/>
    </source>
</evidence>
<feature type="domain" description="Tetrapyrrole biosynthesis uroporphyrinogen III synthase" evidence="1">
    <location>
        <begin position="57"/>
        <end position="320"/>
    </location>
</feature>
<reference evidence="2 3" key="1">
    <citation type="submission" date="2015-03" db="EMBL/GenBank/DDBJ databases">
        <authorList>
            <person name="Radwan O."/>
            <person name="Al-Naeli F.A."/>
            <person name="Rendon G.A."/>
            <person name="Fields C."/>
        </authorList>
    </citation>
    <scope>NUCLEOTIDE SEQUENCE [LARGE SCALE GENOMIC DNA]</scope>
    <source>
        <strain evidence="2">CR-DP1</strain>
    </source>
</reference>
<dbReference type="InterPro" id="IPR039793">
    <property type="entry name" value="UROS/Hem4"/>
</dbReference>
<keyword evidence="3" id="KW-1185">Reference proteome</keyword>
<dbReference type="EMBL" id="LAEV01002188">
    <property type="protein sequence ID" value="KKA26482.1"/>
    <property type="molecule type" value="Genomic_DNA"/>
</dbReference>
<dbReference type="SUPFAM" id="SSF69618">
    <property type="entry name" value="HemD-like"/>
    <property type="match status" value="1"/>
</dbReference>
<dbReference type="GO" id="GO:0004852">
    <property type="term" value="F:uroporphyrinogen-III synthase activity"/>
    <property type="evidence" value="ECO:0007669"/>
    <property type="project" value="InterPro"/>
</dbReference>